<dbReference type="PANTHER" id="PTHR12385:SF14">
    <property type="entry name" value="CHOLINE TRANSPORTER-LIKE 2"/>
    <property type="match status" value="1"/>
</dbReference>
<feature type="transmembrane region" description="Helical" evidence="7">
    <location>
        <begin position="293"/>
        <end position="315"/>
    </location>
</feature>
<comment type="similarity">
    <text evidence="2 7">Belongs to the CTL (choline transporter-like) family.</text>
</comment>
<keyword evidence="3 7" id="KW-0812">Transmembrane</keyword>
<feature type="transmembrane region" description="Helical" evidence="7">
    <location>
        <begin position="160"/>
        <end position="180"/>
    </location>
</feature>
<dbReference type="InterPro" id="IPR007603">
    <property type="entry name" value="Choline_transptr-like"/>
</dbReference>
<name>A0A8S1QCC5_PARPR</name>
<feature type="transmembrane region" description="Helical" evidence="7">
    <location>
        <begin position="245"/>
        <end position="264"/>
    </location>
</feature>
<protein>
    <recommendedName>
        <fullName evidence="7">Choline transporter-like protein</fullName>
    </recommendedName>
</protein>
<organism evidence="8 9">
    <name type="scientific">Paramecium primaurelia</name>
    <dbReference type="NCBI Taxonomy" id="5886"/>
    <lineage>
        <taxon>Eukaryota</taxon>
        <taxon>Sar</taxon>
        <taxon>Alveolata</taxon>
        <taxon>Ciliophora</taxon>
        <taxon>Intramacronucleata</taxon>
        <taxon>Oligohymenophorea</taxon>
        <taxon>Peniculida</taxon>
        <taxon>Parameciidae</taxon>
        <taxon>Paramecium</taxon>
    </lineage>
</organism>
<keyword evidence="9" id="KW-1185">Reference proteome</keyword>
<comment type="subcellular location">
    <subcellularLocation>
        <location evidence="7">Cell membrane</location>
        <topology evidence="7">Multi-pass membrane protein</topology>
    </subcellularLocation>
    <subcellularLocation>
        <location evidence="1">Membrane</location>
        <topology evidence="1">Multi-pass membrane protein</topology>
    </subcellularLocation>
</comment>
<evidence type="ECO:0000256" key="1">
    <source>
        <dbReference type="ARBA" id="ARBA00004141"/>
    </source>
</evidence>
<feature type="transmembrane region" description="Helical" evidence="7">
    <location>
        <begin position="514"/>
        <end position="536"/>
    </location>
</feature>
<feature type="transmembrane region" description="Helical" evidence="7">
    <location>
        <begin position="186"/>
        <end position="207"/>
    </location>
</feature>
<accession>A0A8S1QCC5</accession>
<evidence type="ECO:0000256" key="3">
    <source>
        <dbReference type="ARBA" id="ARBA00022692"/>
    </source>
</evidence>
<dbReference type="AlphaFoldDB" id="A0A8S1QCC5"/>
<evidence type="ECO:0000256" key="5">
    <source>
        <dbReference type="ARBA" id="ARBA00023136"/>
    </source>
</evidence>
<evidence type="ECO:0000313" key="9">
    <source>
        <dbReference type="Proteomes" id="UP000688137"/>
    </source>
</evidence>
<reference evidence="8" key="1">
    <citation type="submission" date="2021-01" db="EMBL/GenBank/DDBJ databases">
        <authorList>
            <consortium name="Genoscope - CEA"/>
            <person name="William W."/>
        </authorList>
    </citation>
    <scope>NUCLEOTIDE SEQUENCE</scope>
</reference>
<dbReference type="OMA" id="CCLPFIQ"/>
<feature type="transmembrane region" description="Helical" evidence="7">
    <location>
        <begin position="6"/>
        <end position="30"/>
    </location>
</feature>
<comment type="function">
    <text evidence="7">Choline transporter.</text>
</comment>
<dbReference type="Proteomes" id="UP000688137">
    <property type="component" value="Unassembled WGS sequence"/>
</dbReference>
<dbReference type="GO" id="GO:0005886">
    <property type="term" value="C:plasma membrane"/>
    <property type="evidence" value="ECO:0007669"/>
    <property type="project" value="UniProtKB-SubCell"/>
</dbReference>
<keyword evidence="5 7" id="KW-0472">Membrane</keyword>
<feature type="transmembrane region" description="Helical" evidence="7">
    <location>
        <begin position="336"/>
        <end position="358"/>
    </location>
</feature>
<dbReference type="EMBL" id="CAJJDM010000155">
    <property type="protein sequence ID" value="CAD8112050.1"/>
    <property type="molecule type" value="Genomic_DNA"/>
</dbReference>
<evidence type="ECO:0000256" key="4">
    <source>
        <dbReference type="ARBA" id="ARBA00022989"/>
    </source>
</evidence>
<evidence type="ECO:0000256" key="6">
    <source>
        <dbReference type="ARBA" id="ARBA00023180"/>
    </source>
</evidence>
<keyword evidence="4 7" id="KW-1133">Transmembrane helix</keyword>
<proteinExistence type="inferred from homology"/>
<evidence type="ECO:0000313" key="8">
    <source>
        <dbReference type="EMBL" id="CAD8112050.1"/>
    </source>
</evidence>
<comment type="caution">
    <text evidence="8">The sequence shown here is derived from an EMBL/GenBank/DDBJ whole genome shotgun (WGS) entry which is preliminary data.</text>
</comment>
<keyword evidence="6" id="KW-0325">Glycoprotein</keyword>
<evidence type="ECO:0000256" key="7">
    <source>
        <dbReference type="RuleBase" id="RU368066"/>
    </source>
</evidence>
<evidence type="ECO:0000256" key="2">
    <source>
        <dbReference type="ARBA" id="ARBA00007168"/>
    </source>
</evidence>
<feature type="transmembrane region" description="Helical" evidence="7">
    <location>
        <begin position="402"/>
        <end position="425"/>
    </location>
</feature>
<dbReference type="PANTHER" id="PTHR12385">
    <property type="entry name" value="CHOLINE TRANSPORTER-LIKE (SLC FAMILY 44)"/>
    <property type="match status" value="1"/>
</dbReference>
<sequence length="639" mass="74617">MLIDPIMIVKIAFQTCIVIFISLTFTAILFGQSEKLTRGFDPDGIACGADFGSRDYPYIYFTNPTPNTLHQTVCVKSCPKPDHKNSMPIQLECMPNSIVKQCQAKFSIDNPETQFLIYDTFLYKGNICMPRNLVYYETIKEISTPPSRLTNTNDVYQNRWILLIFILIATFASKQLLTQLKANTQYSVWALTFGLFIFVGTLGVIFVSQARDAIANSLEKKSISSFQVDEEYILKMSNVPNPIKLVILSLIFVILTFYGAYFLYNNYDRIKDLSQLFEQVEKYTADHEYLQELSYPIILVLNFFLFLTIYTILSIRACFVIDFQQIGPFEKIQGGILYYFQFLIIFFFFWGVQVIFGINNYIISSSLVQWIQVGHVHKQQQDFQYNHNQSSLILTRYFMQEAFYNIGKIAFASLLLLISPIKFVCDAIKDWAVRRKSENLRNFLTKCCCLPFIQIYKKTRQIEDVVYVEQAINRKFNITVNVCFKFIDDYLELRQEDSITAEIFEQLRNIVDSFLLIIKIFIALLCAIICKFLLSFKYFSKDMYETNLTSLIAAIIGYYVASLYFQIYSIVLQGLGYIYLRTMNICKKHNEIYEKAQQKKKDTAFETFKTLFKEFSDIMIHFENKIKNQKNNNNEQLPN</sequence>
<feature type="transmembrane region" description="Helical" evidence="7">
    <location>
        <begin position="556"/>
        <end position="580"/>
    </location>
</feature>
<gene>
    <name evidence="8" type="ORF">PPRIM_AZ9-3.1.T1500008</name>
</gene>
<dbReference type="GO" id="GO:0022857">
    <property type="term" value="F:transmembrane transporter activity"/>
    <property type="evidence" value="ECO:0007669"/>
    <property type="project" value="UniProtKB-UniRule"/>
</dbReference>
<dbReference type="Pfam" id="PF04515">
    <property type="entry name" value="Choline_transpo"/>
    <property type="match status" value="1"/>
</dbReference>